<dbReference type="InParanoid" id="A2GQP7"/>
<dbReference type="VEuPathDB" id="TrichDB:TVAG_359380"/>
<reference evidence="1" key="2">
    <citation type="journal article" date="2007" name="Science">
        <title>Draft genome sequence of the sexually transmitted pathogen Trichomonas vaginalis.</title>
        <authorList>
            <person name="Carlton J.M."/>
            <person name="Hirt R.P."/>
            <person name="Silva J.C."/>
            <person name="Delcher A.L."/>
            <person name="Schatz M."/>
            <person name="Zhao Q."/>
            <person name="Wortman J.R."/>
            <person name="Bidwell S.L."/>
            <person name="Alsmark U.C.M."/>
            <person name="Besteiro S."/>
            <person name="Sicheritz-Ponten T."/>
            <person name="Noel C.J."/>
            <person name="Dacks J.B."/>
            <person name="Foster P.G."/>
            <person name="Simillion C."/>
            <person name="Van de Peer Y."/>
            <person name="Miranda-Saavedra D."/>
            <person name="Barton G.J."/>
            <person name="Westrop G.D."/>
            <person name="Mueller S."/>
            <person name="Dessi D."/>
            <person name="Fiori P.L."/>
            <person name="Ren Q."/>
            <person name="Paulsen I."/>
            <person name="Zhang H."/>
            <person name="Bastida-Corcuera F.D."/>
            <person name="Simoes-Barbosa A."/>
            <person name="Brown M.T."/>
            <person name="Hayes R.D."/>
            <person name="Mukherjee M."/>
            <person name="Okumura C.Y."/>
            <person name="Schneider R."/>
            <person name="Smith A.J."/>
            <person name="Vanacova S."/>
            <person name="Villalvazo M."/>
            <person name="Haas B.J."/>
            <person name="Pertea M."/>
            <person name="Feldblyum T.V."/>
            <person name="Utterback T.R."/>
            <person name="Shu C.L."/>
            <person name="Osoegawa K."/>
            <person name="de Jong P.J."/>
            <person name="Hrdy I."/>
            <person name="Horvathova L."/>
            <person name="Zubacova Z."/>
            <person name="Dolezal P."/>
            <person name="Malik S.B."/>
            <person name="Logsdon J.M. Jr."/>
            <person name="Henze K."/>
            <person name="Gupta A."/>
            <person name="Wang C.C."/>
            <person name="Dunne R.L."/>
            <person name="Upcroft J.A."/>
            <person name="Upcroft P."/>
            <person name="White O."/>
            <person name="Salzberg S.L."/>
            <person name="Tang P."/>
            <person name="Chiu C.-H."/>
            <person name="Lee Y.-S."/>
            <person name="Embley T.M."/>
            <person name="Coombs G.H."/>
            <person name="Mottram J.C."/>
            <person name="Tachezy J."/>
            <person name="Fraser-Liggett C.M."/>
            <person name="Johnson P.J."/>
        </authorList>
    </citation>
    <scope>NUCLEOTIDE SEQUENCE [LARGE SCALE GENOMIC DNA]</scope>
    <source>
        <strain evidence="1">G3</strain>
    </source>
</reference>
<keyword evidence="2" id="KW-1185">Reference proteome</keyword>
<proteinExistence type="predicted"/>
<gene>
    <name evidence="1" type="ORF">TVAG_359380</name>
</gene>
<protein>
    <submittedName>
        <fullName evidence="1">Uncharacterized protein</fullName>
    </submittedName>
</protein>
<evidence type="ECO:0000313" key="2">
    <source>
        <dbReference type="Proteomes" id="UP000001542"/>
    </source>
</evidence>
<reference evidence="1" key="1">
    <citation type="submission" date="2006-10" db="EMBL/GenBank/DDBJ databases">
        <authorList>
            <person name="Amadeo P."/>
            <person name="Zhao Q."/>
            <person name="Wortman J."/>
            <person name="Fraser-Liggett C."/>
            <person name="Carlton J."/>
        </authorList>
    </citation>
    <scope>NUCLEOTIDE SEQUENCE</scope>
    <source>
        <strain evidence="1">G3</strain>
    </source>
</reference>
<name>A2GQP7_TRIV3</name>
<sequence>MSRPTIPSWWLIQTREKLESRELNYLIACKRVPYEDEMKCEFRSISKNTLKAAYTNANLTPPNVKPGPAPDDIGCPKVRLAQRSI</sequence>
<dbReference type="Proteomes" id="UP000001542">
    <property type="component" value="Unassembled WGS sequence"/>
</dbReference>
<evidence type="ECO:0000313" key="1">
    <source>
        <dbReference type="EMBL" id="EAX80521.1"/>
    </source>
</evidence>
<organism evidence="1 2">
    <name type="scientific">Trichomonas vaginalis (strain ATCC PRA-98 / G3)</name>
    <dbReference type="NCBI Taxonomy" id="412133"/>
    <lineage>
        <taxon>Eukaryota</taxon>
        <taxon>Metamonada</taxon>
        <taxon>Parabasalia</taxon>
        <taxon>Trichomonadida</taxon>
        <taxon>Trichomonadidae</taxon>
        <taxon>Trichomonas</taxon>
    </lineage>
</organism>
<dbReference type="EMBL" id="DS118637">
    <property type="protein sequence ID" value="EAX80521.1"/>
    <property type="molecule type" value="Genomic_DNA"/>
</dbReference>
<dbReference type="AlphaFoldDB" id="A2GQP7"/>
<dbReference type="SMR" id="A2GQP7"/>
<accession>A2GQP7</accession>